<dbReference type="AlphaFoldDB" id="A0A1A9Z0Y3"/>
<dbReference type="CDD" id="cd03405">
    <property type="entry name" value="SPFH_HflC"/>
    <property type="match status" value="1"/>
</dbReference>
<keyword evidence="4" id="KW-0812">Transmembrane</keyword>
<keyword evidence="5" id="KW-1133">Transmembrane helix</keyword>
<feature type="domain" description="Band 7" evidence="8">
    <location>
        <begin position="114"/>
        <end position="274"/>
    </location>
</feature>
<dbReference type="PANTHER" id="PTHR42911">
    <property type="entry name" value="MODULATOR OF FTSH PROTEASE HFLC"/>
    <property type="match status" value="1"/>
</dbReference>
<dbReference type="NCBIfam" id="TIGR01933">
    <property type="entry name" value="hflK"/>
    <property type="match status" value="1"/>
</dbReference>
<proteinExistence type="inferred from homology"/>
<evidence type="ECO:0000256" key="4">
    <source>
        <dbReference type="ARBA" id="ARBA00022692"/>
    </source>
</evidence>
<dbReference type="InterPro" id="IPR027417">
    <property type="entry name" value="P-loop_NTPase"/>
</dbReference>
<dbReference type="FunFam" id="3.30.479.30:FF:000007">
    <property type="entry name" value="Protein HflK"/>
    <property type="match status" value="1"/>
</dbReference>
<dbReference type="PRINTS" id="PR00721">
    <property type="entry name" value="STOMATIN"/>
</dbReference>
<dbReference type="PANTHER" id="PTHR42911:SF1">
    <property type="entry name" value="MODULATOR OF FTSH PROTEASE HFLC"/>
    <property type="match status" value="1"/>
</dbReference>
<dbReference type="Proteomes" id="UP000092445">
    <property type="component" value="Unassembled WGS sequence"/>
</dbReference>
<reference evidence="10" key="1">
    <citation type="submission" date="2014-03" db="EMBL/GenBank/DDBJ databases">
        <authorList>
            <person name="Aksoy S."/>
            <person name="Warren W."/>
            <person name="Wilson R.K."/>
        </authorList>
    </citation>
    <scope>NUCLEOTIDE SEQUENCE [LARGE SCALE GENOMIC DNA]</scope>
    <source>
        <strain evidence="10">IAEA</strain>
    </source>
</reference>
<dbReference type="STRING" id="7398.A0A1A9Z0Y3"/>
<dbReference type="SUPFAM" id="SSF117892">
    <property type="entry name" value="Band 7/SPFH domain"/>
    <property type="match status" value="3"/>
</dbReference>
<dbReference type="VEuPathDB" id="VectorBase:GPAI000617"/>
<evidence type="ECO:0000256" key="2">
    <source>
        <dbReference type="ARBA" id="ARBA00006971"/>
    </source>
</evidence>
<dbReference type="InterPro" id="IPR036013">
    <property type="entry name" value="Band_7/SPFH_dom_sf"/>
</dbReference>
<feature type="compositionally biased region" description="Polar residues" evidence="7">
    <location>
        <begin position="373"/>
        <end position="394"/>
    </location>
</feature>
<comment type="similarity">
    <text evidence="3">Belongs to the band 7/mec-2 family. HflC subfamily.</text>
</comment>
<feature type="domain" description="Band 7" evidence="8">
    <location>
        <begin position="301"/>
        <end position="567"/>
    </location>
</feature>
<evidence type="ECO:0000256" key="3">
    <source>
        <dbReference type="ARBA" id="ARBA00007862"/>
    </source>
</evidence>
<dbReference type="NCBIfam" id="NF008259">
    <property type="entry name" value="PRK11029.1"/>
    <property type="match status" value="1"/>
</dbReference>
<dbReference type="SUPFAM" id="SSF52540">
    <property type="entry name" value="P-loop containing nucleoside triphosphate hydrolases"/>
    <property type="match status" value="1"/>
</dbReference>
<accession>A0A1A9Z0Y3</accession>
<keyword evidence="10" id="KW-1185">Reference proteome</keyword>
<comment type="subcellular location">
    <subcellularLocation>
        <location evidence="1">Membrane</location>
    </subcellularLocation>
</comment>
<evidence type="ECO:0000256" key="1">
    <source>
        <dbReference type="ARBA" id="ARBA00004370"/>
    </source>
</evidence>
<dbReference type="GO" id="GO:0016020">
    <property type="term" value="C:membrane"/>
    <property type="evidence" value="ECO:0007669"/>
    <property type="project" value="UniProtKB-SubCell"/>
</dbReference>
<comment type="similarity">
    <text evidence="2">Belongs to the band 7/mec-2 family. HflK subfamily.</text>
</comment>
<dbReference type="InterPro" id="IPR010200">
    <property type="entry name" value="HflC"/>
</dbReference>
<dbReference type="InterPro" id="IPR001972">
    <property type="entry name" value="Stomatin_HflK_fam"/>
</dbReference>
<evidence type="ECO:0000256" key="7">
    <source>
        <dbReference type="SAM" id="MobiDB-lite"/>
    </source>
</evidence>
<dbReference type="CDD" id="cd03404">
    <property type="entry name" value="SPFH_HflK"/>
    <property type="match status" value="1"/>
</dbReference>
<evidence type="ECO:0000256" key="6">
    <source>
        <dbReference type="ARBA" id="ARBA00023136"/>
    </source>
</evidence>
<keyword evidence="6" id="KW-0472">Membrane</keyword>
<evidence type="ECO:0000313" key="10">
    <source>
        <dbReference type="Proteomes" id="UP000092445"/>
    </source>
</evidence>
<evidence type="ECO:0000256" key="5">
    <source>
        <dbReference type="ARBA" id="ARBA00022989"/>
    </source>
</evidence>
<name>A0A1A9Z0Y3_GLOPL</name>
<dbReference type="SMART" id="SM00244">
    <property type="entry name" value="PHB"/>
    <property type="match status" value="2"/>
</dbReference>
<dbReference type="Gene3D" id="3.40.50.300">
    <property type="entry name" value="P-loop containing nucleotide triphosphate hydrolases"/>
    <property type="match status" value="1"/>
</dbReference>
<sequence>MHVTLNLKKYPKAIFLMGPTASGKTKIAEKLKKYLPVEIISVDSACIYRDMNIGTAKPILSGLECSSYHLIDICDPSERYSIKDFKNDALDIMKKIILNGRIPLLVGGITWISSGFYTIKEAERGVILRLGKFHHIVQPGLNWRPSFIDTIYPVNVESVRELAASGIMLTSDENVVRVEMNVQYKVIHPKNYLFSVTNADNSLRQATDSALRGVIGKYTMDRILTEGRTLVRSDTQKILEETIQPYNMGIELLDVNFQTARPPEEVKAAFDDAIAARENEQQYIREAEAYANEVQPQANGKAQRILEEGRAYKARTILEAQGEVQRFTKVLPEYKIAPKITRERLYIDTMERILNQLLKSSELKSSTHNINSTNLYQNQNDVNSKNYQDNSETSHNYKKNPHTKKKTVKHLDAKIQTMENQADRFVTMEKKDLIVDSYIKWKIINFSRYYLATGGGDVAQGEVLLKRKFSDRLRSELGRLDVKGIVTDSRNKLMSDVRFALNNGTSGIDEEDNIYSKKIDTTVSVEQTQEIGIHPNSMAALGIEVVDVRIKQINLPSEVSDAIYQRMRAEREAVARRHRSQGKEEAEKLRATADYKVTRTLAEAKRQSLIIKGEADAETAKLYALSFNADPEFYVFIRSLRAYENSFSNTQDLILIDSKSNFLRFMHNAEN</sequence>
<dbReference type="InterPro" id="IPR010201">
    <property type="entry name" value="HflK"/>
</dbReference>
<dbReference type="NCBIfam" id="TIGR01932">
    <property type="entry name" value="hflC"/>
    <property type="match status" value="1"/>
</dbReference>
<organism evidence="9 10">
    <name type="scientific">Glossina pallidipes</name>
    <name type="common">Tsetse fly</name>
    <dbReference type="NCBI Taxonomy" id="7398"/>
    <lineage>
        <taxon>Eukaryota</taxon>
        <taxon>Metazoa</taxon>
        <taxon>Ecdysozoa</taxon>
        <taxon>Arthropoda</taxon>
        <taxon>Hexapoda</taxon>
        <taxon>Insecta</taxon>
        <taxon>Pterygota</taxon>
        <taxon>Neoptera</taxon>
        <taxon>Endopterygota</taxon>
        <taxon>Diptera</taxon>
        <taxon>Brachycera</taxon>
        <taxon>Muscomorpha</taxon>
        <taxon>Hippoboscoidea</taxon>
        <taxon>Glossinidae</taxon>
        <taxon>Glossina</taxon>
    </lineage>
</organism>
<evidence type="ECO:0000259" key="8">
    <source>
        <dbReference type="SMART" id="SM00244"/>
    </source>
</evidence>
<feature type="compositionally biased region" description="Basic residues" evidence="7">
    <location>
        <begin position="396"/>
        <end position="408"/>
    </location>
</feature>
<dbReference type="EnsemblMetazoa" id="GPAI000617-RA">
    <property type="protein sequence ID" value="GPAI000617-PA"/>
    <property type="gene ID" value="GPAI000617"/>
</dbReference>
<protein>
    <recommendedName>
        <fullName evidence="8">Band 7 domain-containing protein</fullName>
    </recommendedName>
</protein>
<dbReference type="Pfam" id="PF01715">
    <property type="entry name" value="IPPT"/>
    <property type="match status" value="1"/>
</dbReference>
<reference evidence="9" key="2">
    <citation type="submission" date="2020-05" db="UniProtKB">
        <authorList>
            <consortium name="EnsemblMetazoa"/>
        </authorList>
    </citation>
    <scope>IDENTIFICATION</scope>
    <source>
        <strain evidence="9">IAEA</strain>
    </source>
</reference>
<feature type="region of interest" description="Disordered" evidence="7">
    <location>
        <begin position="373"/>
        <end position="408"/>
    </location>
</feature>
<evidence type="ECO:0000313" key="9">
    <source>
        <dbReference type="EnsemblMetazoa" id="GPAI000617-PA"/>
    </source>
</evidence>
<dbReference type="Gene3D" id="3.30.479.30">
    <property type="entry name" value="Band 7 domain"/>
    <property type="match status" value="2"/>
</dbReference>
<dbReference type="Pfam" id="PF01145">
    <property type="entry name" value="Band_7"/>
    <property type="match status" value="2"/>
</dbReference>
<dbReference type="InterPro" id="IPR001107">
    <property type="entry name" value="Band_7"/>
</dbReference>